<keyword evidence="4" id="KW-0862">Zinc</keyword>
<comment type="subcellular location">
    <subcellularLocation>
        <location evidence="1">Nucleus</location>
    </subcellularLocation>
</comment>
<organism evidence="9 10">
    <name type="scientific">Rhamnella rubrinervis</name>
    <dbReference type="NCBI Taxonomy" id="2594499"/>
    <lineage>
        <taxon>Eukaryota</taxon>
        <taxon>Viridiplantae</taxon>
        <taxon>Streptophyta</taxon>
        <taxon>Embryophyta</taxon>
        <taxon>Tracheophyta</taxon>
        <taxon>Spermatophyta</taxon>
        <taxon>Magnoliopsida</taxon>
        <taxon>eudicotyledons</taxon>
        <taxon>Gunneridae</taxon>
        <taxon>Pentapetalae</taxon>
        <taxon>rosids</taxon>
        <taxon>fabids</taxon>
        <taxon>Rosales</taxon>
        <taxon>Rhamnaceae</taxon>
        <taxon>rhamnoid group</taxon>
        <taxon>Rhamneae</taxon>
        <taxon>Rhamnella</taxon>
    </lineage>
</organism>
<keyword evidence="3 6" id="KW-0863">Zinc-finger</keyword>
<dbReference type="SUPFAM" id="SSF57667">
    <property type="entry name" value="beta-beta-alpha zinc fingers"/>
    <property type="match status" value="1"/>
</dbReference>
<dbReference type="PROSITE" id="PS00028">
    <property type="entry name" value="ZINC_FINGER_C2H2_1"/>
    <property type="match status" value="1"/>
</dbReference>
<evidence type="ECO:0000313" key="9">
    <source>
        <dbReference type="EMBL" id="KAF3446218.1"/>
    </source>
</evidence>
<dbReference type="GO" id="GO:0005634">
    <property type="term" value="C:nucleus"/>
    <property type="evidence" value="ECO:0007669"/>
    <property type="project" value="UniProtKB-SubCell"/>
</dbReference>
<feature type="region of interest" description="Disordered" evidence="7">
    <location>
        <begin position="1"/>
        <end position="56"/>
    </location>
</feature>
<dbReference type="AlphaFoldDB" id="A0A8K0H6B0"/>
<dbReference type="PANTHER" id="PTHR47287">
    <property type="entry name" value="C2H2 AND C2HC ZINC FINGERS SUPERFAMILY PROTEIN"/>
    <property type="match status" value="1"/>
</dbReference>
<dbReference type="Gene3D" id="3.30.160.60">
    <property type="entry name" value="Classic Zinc Finger"/>
    <property type="match status" value="1"/>
</dbReference>
<dbReference type="PANTHER" id="PTHR47287:SF17">
    <property type="entry name" value="C2H2 AND C2HC ZINC FINGERS SUPERFAMILY PROTEIN"/>
    <property type="match status" value="1"/>
</dbReference>
<dbReference type="PROSITE" id="PS50157">
    <property type="entry name" value="ZINC_FINGER_C2H2_2"/>
    <property type="match status" value="1"/>
</dbReference>
<reference evidence="9" key="1">
    <citation type="submission" date="2020-03" db="EMBL/GenBank/DDBJ databases">
        <title>A high-quality chromosome-level genome assembly of a woody plant with both climbing and erect habits, Rhamnella rubrinervis.</title>
        <authorList>
            <person name="Lu Z."/>
            <person name="Yang Y."/>
            <person name="Zhu X."/>
            <person name="Sun Y."/>
        </authorList>
    </citation>
    <scope>NUCLEOTIDE SEQUENCE</scope>
    <source>
        <strain evidence="9">BYM</strain>
        <tissue evidence="9">Leaf</tissue>
    </source>
</reference>
<gene>
    <name evidence="9" type="ORF">FNV43_RR11397</name>
</gene>
<evidence type="ECO:0000256" key="4">
    <source>
        <dbReference type="ARBA" id="ARBA00022833"/>
    </source>
</evidence>
<dbReference type="InterPro" id="IPR036236">
    <property type="entry name" value="Znf_C2H2_sf"/>
</dbReference>
<dbReference type="GO" id="GO:0009788">
    <property type="term" value="P:negative regulation of abscisic acid-activated signaling pathway"/>
    <property type="evidence" value="ECO:0007669"/>
    <property type="project" value="InterPro"/>
</dbReference>
<keyword evidence="10" id="KW-1185">Reference proteome</keyword>
<evidence type="ECO:0000259" key="8">
    <source>
        <dbReference type="PROSITE" id="PS50157"/>
    </source>
</evidence>
<feature type="domain" description="C2H2-type" evidence="8">
    <location>
        <begin position="112"/>
        <end position="139"/>
    </location>
</feature>
<evidence type="ECO:0000313" key="10">
    <source>
        <dbReference type="Proteomes" id="UP000796880"/>
    </source>
</evidence>
<evidence type="ECO:0000256" key="2">
    <source>
        <dbReference type="ARBA" id="ARBA00022723"/>
    </source>
</evidence>
<evidence type="ECO:0000256" key="3">
    <source>
        <dbReference type="ARBA" id="ARBA00022771"/>
    </source>
</evidence>
<dbReference type="InterPro" id="IPR013087">
    <property type="entry name" value="Znf_C2H2_type"/>
</dbReference>
<evidence type="ECO:0000256" key="7">
    <source>
        <dbReference type="SAM" id="MobiDB-lite"/>
    </source>
</evidence>
<comment type="caution">
    <text evidence="9">The sequence shown here is derived from an EMBL/GenBank/DDBJ whole genome shotgun (WGS) entry which is preliminary data.</text>
</comment>
<dbReference type="Proteomes" id="UP000796880">
    <property type="component" value="Unassembled WGS sequence"/>
</dbReference>
<keyword evidence="5" id="KW-0539">Nucleus</keyword>
<feature type="compositionally biased region" description="Low complexity" evidence="7">
    <location>
        <begin position="8"/>
        <end position="22"/>
    </location>
</feature>
<accession>A0A8K0H6B0</accession>
<feature type="compositionally biased region" description="Basic and acidic residues" evidence="7">
    <location>
        <begin position="35"/>
        <end position="44"/>
    </location>
</feature>
<dbReference type="OrthoDB" id="1191207at2759"/>
<proteinExistence type="predicted"/>
<name>A0A8K0H6B0_9ROSA</name>
<keyword evidence="2" id="KW-0479">Metal-binding</keyword>
<dbReference type="GO" id="GO:0008270">
    <property type="term" value="F:zinc ion binding"/>
    <property type="evidence" value="ECO:0007669"/>
    <property type="project" value="UniProtKB-KW"/>
</dbReference>
<dbReference type="InterPro" id="IPR044246">
    <property type="entry name" value="ZFP3-like"/>
</dbReference>
<evidence type="ECO:0000256" key="1">
    <source>
        <dbReference type="ARBA" id="ARBA00004123"/>
    </source>
</evidence>
<dbReference type="EMBL" id="VOIH02000005">
    <property type="protein sequence ID" value="KAF3446218.1"/>
    <property type="molecule type" value="Genomic_DNA"/>
</dbReference>
<protein>
    <recommendedName>
        <fullName evidence="8">C2H2-type domain-containing protein</fullName>
    </recommendedName>
</protein>
<dbReference type="FunFam" id="3.30.160.60:FF:001366">
    <property type="entry name" value="Zinc finger protein 2"/>
    <property type="match status" value="1"/>
</dbReference>
<evidence type="ECO:0000256" key="6">
    <source>
        <dbReference type="PROSITE-ProRule" id="PRU00042"/>
    </source>
</evidence>
<sequence length="321" mass="35956">MEQPRNEPSPSSTTTTASIISALEAPPCPKTPLQEPKEIKQKVVEEDEEEKDQDQKEKLKANILLDLELSGSKNTSSNCVNPELNLIDYLEMGSSQTPSENPQVFDSEQRVFSCNYCQRKFYSSQALGGHQNAHKRERTLAKRGQRIGTHIMASAAAFGHHPYLHHQRFSSMASLPLHGAYNLNKKSLGVLQAHSAIHKPSNSHTTSNSSATFGNLYGHHRSWPSRPLADQQPAVRKLHVVENLHTNTAGLLPSRSSAGRLIDLPRKMVGSDINPNHNIDHEIGRHWWAGSSTHHHLHHHLKGFDHNQEEMKKKLDLSLKL</sequence>
<evidence type="ECO:0000256" key="5">
    <source>
        <dbReference type="ARBA" id="ARBA00023242"/>
    </source>
</evidence>